<gene>
    <name evidence="1" type="ORF">IE53DRAFT_386693</name>
</gene>
<proteinExistence type="predicted"/>
<protein>
    <submittedName>
        <fullName evidence="1">Uncharacterized protein</fullName>
    </submittedName>
</protein>
<evidence type="ECO:0000313" key="2">
    <source>
        <dbReference type="Proteomes" id="UP000245626"/>
    </source>
</evidence>
<organism evidence="1 2">
    <name type="scientific">Violaceomyces palustris</name>
    <dbReference type="NCBI Taxonomy" id="1673888"/>
    <lineage>
        <taxon>Eukaryota</taxon>
        <taxon>Fungi</taxon>
        <taxon>Dikarya</taxon>
        <taxon>Basidiomycota</taxon>
        <taxon>Ustilaginomycotina</taxon>
        <taxon>Ustilaginomycetes</taxon>
        <taxon>Violaceomycetales</taxon>
        <taxon>Violaceomycetaceae</taxon>
        <taxon>Violaceomyces</taxon>
    </lineage>
</organism>
<keyword evidence="2" id="KW-1185">Reference proteome</keyword>
<reference evidence="1 2" key="1">
    <citation type="journal article" date="2018" name="Mol. Biol. Evol.">
        <title>Broad Genomic Sampling Reveals a Smut Pathogenic Ancestry of the Fungal Clade Ustilaginomycotina.</title>
        <authorList>
            <person name="Kijpornyongpan T."/>
            <person name="Mondo S.J."/>
            <person name="Barry K."/>
            <person name="Sandor L."/>
            <person name="Lee J."/>
            <person name="Lipzen A."/>
            <person name="Pangilinan J."/>
            <person name="LaButti K."/>
            <person name="Hainaut M."/>
            <person name="Henrissat B."/>
            <person name="Grigoriev I.V."/>
            <person name="Spatafora J.W."/>
            <person name="Aime M.C."/>
        </authorList>
    </citation>
    <scope>NUCLEOTIDE SEQUENCE [LARGE SCALE GENOMIC DNA]</scope>
    <source>
        <strain evidence="1 2">SA 807</strain>
    </source>
</reference>
<evidence type="ECO:0000313" key="1">
    <source>
        <dbReference type="EMBL" id="PWN50985.1"/>
    </source>
</evidence>
<sequence length="722" mass="79534">MATATITLTAQEEALCDLLHQTCEYIHHHRPNVDGIDLAQQHPQALTTKCQARIAGGWVRDKLLSRFSDDLDISLSTLTGHAFALYLKDYLSSPHFQSSSLASSPLLKTDNAGMGSIGRIAANPEQSKNLETATARVMGLSLDFVNLRKESYEPGSRIPIMSFGTAKEDAERRDITINSLLYNVHTRQVEDHTGLGLRDLQARLIRTPLPPLTTFLDDPLRVLRCVRFASRFSYELHPSIVRCLTGKEVPGAADLDVEMKDTSEEVEVDPRMQVEGTDIGDVQTRGREEIRTALLSKVSRERFGIEVDKMIKGPHPLLALYLIQRLDLFPLIFHPPPSNSLRTKSGQDQKAGEAGPTSMALNAARVLDAVLKKEAASSRAPTNATPRSFSELPTSPLPESVFEAIGDDLMQAWSTDLSAEQRRWLWFSVSLIPLHGLVYEEKKNKLAWAGEAVIANGLKLGAKTLRDPVSAMAKAVELLKNPSRYVGSKDGQGAPKELGIPEKCSTKSQVGLLLRNTNITNPNLHLTFAPAFLFSFICETVSIWSQAKQGFDPDDGSACRDVATSKSLVEKAQEYSAFWARIREWKLDQRAEEKPLLDGNEITSLLGSHGRLIPRIQTWVLAWQIDLDLQDPSLLDPSNHSAGAAEKRQDIIKQCREWLSNEWENGGIIPPGERMIGGTGGGKGEGKAKQAGGKKKGAVTSNQDTANRKRQKSNEAQDLHSV</sequence>
<name>A0ACD0NZ21_9BASI</name>
<dbReference type="Proteomes" id="UP000245626">
    <property type="component" value="Unassembled WGS sequence"/>
</dbReference>
<accession>A0ACD0NZ21</accession>
<dbReference type="EMBL" id="KZ819881">
    <property type="protein sequence ID" value="PWN50985.1"/>
    <property type="molecule type" value="Genomic_DNA"/>
</dbReference>